<evidence type="ECO:0000256" key="1">
    <source>
        <dbReference type="SAM" id="MobiDB-lite"/>
    </source>
</evidence>
<sequence length="137" mass="15589">MPSRVQSGRREAKGKVTSTGAAFQERSRWREAQRNLGAISDLFRTGYGGIKSNKYLRPWGSGEKREEHGVDVADTHMGEGLSWIGLRQSELTSVWRMPRRLTVASQIDIRRMARSKRLTANRPQARRPKERNGAKLV</sequence>
<evidence type="ECO:0000313" key="3">
    <source>
        <dbReference type="Proteomes" id="UP000054559"/>
    </source>
</evidence>
<organism evidence="2 3">
    <name type="scientific">Coccidioides immitis RMSCC 3703</name>
    <dbReference type="NCBI Taxonomy" id="454286"/>
    <lineage>
        <taxon>Eukaryota</taxon>
        <taxon>Fungi</taxon>
        <taxon>Dikarya</taxon>
        <taxon>Ascomycota</taxon>
        <taxon>Pezizomycotina</taxon>
        <taxon>Eurotiomycetes</taxon>
        <taxon>Eurotiomycetidae</taxon>
        <taxon>Onygenales</taxon>
        <taxon>Onygenaceae</taxon>
        <taxon>Coccidioides</taxon>
    </lineage>
</organism>
<dbReference type="AlphaFoldDB" id="A0A0J8QLV0"/>
<accession>A0A0J8QLV0</accession>
<evidence type="ECO:0000313" key="2">
    <source>
        <dbReference type="EMBL" id="KMU73426.1"/>
    </source>
</evidence>
<dbReference type="EMBL" id="DS268130">
    <property type="protein sequence ID" value="KMU73426.1"/>
    <property type="molecule type" value="Genomic_DNA"/>
</dbReference>
<protein>
    <submittedName>
        <fullName evidence="2">Uncharacterized protein</fullName>
    </submittedName>
</protein>
<feature type="region of interest" description="Disordered" evidence="1">
    <location>
        <begin position="1"/>
        <end position="25"/>
    </location>
</feature>
<reference evidence="3" key="1">
    <citation type="journal article" date="2010" name="Genome Res.">
        <title>Population genomic sequencing of Coccidioides fungi reveals recent hybridization and transposon control.</title>
        <authorList>
            <person name="Neafsey D.E."/>
            <person name="Barker B.M."/>
            <person name="Sharpton T.J."/>
            <person name="Stajich J.E."/>
            <person name="Park D.J."/>
            <person name="Whiston E."/>
            <person name="Hung C.-Y."/>
            <person name="McMahan C."/>
            <person name="White J."/>
            <person name="Sykes S."/>
            <person name="Heiman D."/>
            <person name="Young S."/>
            <person name="Zeng Q."/>
            <person name="Abouelleil A."/>
            <person name="Aftuck L."/>
            <person name="Bessette D."/>
            <person name="Brown A."/>
            <person name="FitzGerald M."/>
            <person name="Lui A."/>
            <person name="Macdonald J.P."/>
            <person name="Priest M."/>
            <person name="Orbach M.J."/>
            <person name="Galgiani J.N."/>
            <person name="Kirkland T.N."/>
            <person name="Cole G.T."/>
            <person name="Birren B.W."/>
            <person name="Henn M.R."/>
            <person name="Taylor J.W."/>
            <person name="Rounsley S.D."/>
        </authorList>
    </citation>
    <scope>NUCLEOTIDE SEQUENCE [LARGE SCALE GENOMIC DNA]</scope>
    <source>
        <strain evidence="3">RMSCC 3703</strain>
    </source>
</reference>
<dbReference type="Proteomes" id="UP000054559">
    <property type="component" value="Unassembled WGS sequence"/>
</dbReference>
<proteinExistence type="predicted"/>
<name>A0A0J8QLV0_COCIT</name>
<gene>
    <name evidence="2" type="ORF">CISG_03561</name>
</gene>
<feature type="compositionally biased region" description="Basic residues" evidence="1">
    <location>
        <begin position="114"/>
        <end position="129"/>
    </location>
</feature>
<feature type="region of interest" description="Disordered" evidence="1">
    <location>
        <begin position="114"/>
        <end position="137"/>
    </location>
</feature>